<evidence type="ECO:0000256" key="2">
    <source>
        <dbReference type="ARBA" id="ARBA00009416"/>
    </source>
</evidence>
<comment type="caution">
    <text evidence="7">The sequence shown here is derived from an EMBL/GenBank/DDBJ whole genome shotgun (WGS) entry which is preliminary data.</text>
</comment>
<evidence type="ECO:0000313" key="8">
    <source>
        <dbReference type="Proteomes" id="UP001174677"/>
    </source>
</evidence>
<feature type="region of interest" description="Disordered" evidence="5">
    <location>
        <begin position="1"/>
        <end position="23"/>
    </location>
</feature>
<comment type="similarity">
    <text evidence="2">Belongs to the EIN3 family.</text>
</comment>
<gene>
    <name evidence="7" type="ORF">P3X46_018448</name>
</gene>
<keyword evidence="3" id="KW-0936">Ethylene signaling pathway</keyword>
<accession>A0ABQ9LUJ6</accession>
<organism evidence="7 8">
    <name type="scientific">Hevea brasiliensis</name>
    <name type="common">Para rubber tree</name>
    <name type="synonym">Siphonia brasiliensis</name>
    <dbReference type="NCBI Taxonomy" id="3981"/>
    <lineage>
        <taxon>Eukaryota</taxon>
        <taxon>Viridiplantae</taxon>
        <taxon>Streptophyta</taxon>
        <taxon>Embryophyta</taxon>
        <taxon>Tracheophyta</taxon>
        <taxon>Spermatophyta</taxon>
        <taxon>Magnoliopsida</taxon>
        <taxon>eudicotyledons</taxon>
        <taxon>Gunneridae</taxon>
        <taxon>Pentapetalae</taxon>
        <taxon>rosids</taxon>
        <taxon>fabids</taxon>
        <taxon>Malpighiales</taxon>
        <taxon>Euphorbiaceae</taxon>
        <taxon>Crotonoideae</taxon>
        <taxon>Micrandreae</taxon>
        <taxon>Hevea</taxon>
    </lineage>
</organism>
<feature type="region of interest" description="Disordered" evidence="5">
    <location>
        <begin position="42"/>
        <end position="64"/>
    </location>
</feature>
<proteinExistence type="inferred from homology"/>
<dbReference type="Proteomes" id="UP001174677">
    <property type="component" value="Chromosome 10"/>
</dbReference>
<feature type="domain" description="Ethylene insensitive 3-like DNA-binding" evidence="6">
    <location>
        <begin position="28"/>
        <end position="129"/>
    </location>
</feature>
<dbReference type="Pfam" id="PF04873">
    <property type="entry name" value="EIN3_DNA-bd"/>
    <property type="match status" value="2"/>
</dbReference>
<dbReference type="SUPFAM" id="SSF116768">
    <property type="entry name" value="DNA-binding domain of EIN3-like"/>
    <property type="match status" value="1"/>
</dbReference>
<dbReference type="PANTHER" id="PTHR33305">
    <property type="entry name" value="ETHYLENE INSENSITIVE 3-LIKE 2 PROTEIN"/>
    <property type="match status" value="1"/>
</dbReference>
<dbReference type="InterPro" id="IPR047091">
    <property type="entry name" value="EIN3-like_DNA-bd"/>
</dbReference>
<sequence>MVEFHEEEDCPISWQGVGDEEEEDISYDDLKKRMWKDSMGMQKLKEKHGNEEPESLAKQEASRWKKMSRAQDSIPKYMVKIMKVCKTQGFVYGILPEKGKPVMGSSDRLRQWWKERVRFDQNAPLAIAEFLPILEQGELDSRRFPLERGLAPPWWPTGSEAWWGEQGPAQEHGPPPYKKPHDLKKCWKENGVFEGLKRNFAIEE</sequence>
<dbReference type="PANTHER" id="PTHR33305:SF29">
    <property type="entry name" value="ETHYLENE INSENSITIVE 3-LIKE 5 PROTEIN"/>
    <property type="match status" value="1"/>
</dbReference>
<evidence type="ECO:0000313" key="7">
    <source>
        <dbReference type="EMBL" id="KAJ9170333.1"/>
    </source>
</evidence>
<keyword evidence="8" id="KW-1185">Reference proteome</keyword>
<feature type="compositionally biased region" description="Acidic residues" evidence="5">
    <location>
        <begin position="1"/>
        <end position="10"/>
    </location>
</feature>
<evidence type="ECO:0000256" key="4">
    <source>
        <dbReference type="ARBA" id="ARBA00023242"/>
    </source>
</evidence>
<dbReference type="InterPro" id="IPR023278">
    <property type="entry name" value="Ethylene_insens-like_DNA-bd"/>
</dbReference>
<keyword evidence="4" id="KW-0539">Nucleus</keyword>
<name>A0ABQ9LUJ6_HEVBR</name>
<evidence type="ECO:0000256" key="1">
    <source>
        <dbReference type="ARBA" id="ARBA00004123"/>
    </source>
</evidence>
<feature type="domain" description="Ethylene insensitive 3-like DNA-binding" evidence="6">
    <location>
        <begin position="140"/>
        <end position="188"/>
    </location>
</feature>
<protein>
    <recommendedName>
        <fullName evidence="6">Ethylene insensitive 3-like DNA-binding domain-containing protein</fullName>
    </recommendedName>
</protein>
<feature type="compositionally biased region" description="Basic and acidic residues" evidence="5">
    <location>
        <begin position="43"/>
        <end position="63"/>
    </location>
</feature>
<dbReference type="InterPro" id="IPR006957">
    <property type="entry name" value="EIN3"/>
</dbReference>
<dbReference type="EMBL" id="JARPOI010000010">
    <property type="protein sequence ID" value="KAJ9170333.1"/>
    <property type="molecule type" value="Genomic_DNA"/>
</dbReference>
<evidence type="ECO:0000259" key="6">
    <source>
        <dbReference type="Pfam" id="PF04873"/>
    </source>
</evidence>
<comment type="subcellular location">
    <subcellularLocation>
        <location evidence="1">Nucleus</location>
    </subcellularLocation>
</comment>
<evidence type="ECO:0000256" key="3">
    <source>
        <dbReference type="ARBA" id="ARBA00022745"/>
    </source>
</evidence>
<reference evidence="7 8" key="1">
    <citation type="journal article" date="2023" name="Plant Biotechnol. J.">
        <title>Chromosome-level wild Hevea brasiliensis genome provides new tools for genomic-assisted breeding and valuable loci to elevate rubber yield.</title>
        <authorList>
            <person name="Cheng H."/>
            <person name="Song X."/>
            <person name="Hu Y."/>
            <person name="Wu T."/>
            <person name="Yang Q."/>
            <person name="An Z."/>
            <person name="Feng S."/>
            <person name="Deng Z."/>
            <person name="Wu W."/>
            <person name="Zeng X."/>
            <person name="Tu M."/>
            <person name="Wang X."/>
            <person name="Huang H."/>
        </authorList>
    </citation>
    <scope>NUCLEOTIDE SEQUENCE [LARGE SCALE GENOMIC DNA]</scope>
    <source>
        <strain evidence="7">MT/VB/25A 57/8</strain>
    </source>
</reference>
<dbReference type="Gene3D" id="1.10.3180.10">
    <property type="entry name" value="DNA-binding domain of EIN3-like"/>
    <property type="match status" value="2"/>
</dbReference>
<evidence type="ECO:0000256" key="5">
    <source>
        <dbReference type="SAM" id="MobiDB-lite"/>
    </source>
</evidence>